<keyword evidence="6" id="KW-1133">Transmembrane helix</keyword>
<dbReference type="SUPFAM" id="SSF51126">
    <property type="entry name" value="Pectin lyase-like"/>
    <property type="match status" value="1"/>
</dbReference>
<keyword evidence="4" id="KW-0067">ATP-binding</keyword>
<evidence type="ECO:0000256" key="6">
    <source>
        <dbReference type="SAM" id="Phobius"/>
    </source>
</evidence>
<keyword evidence="5" id="KW-0175">Coiled coil</keyword>
<proteinExistence type="predicted"/>
<name>A0AA88GJ97_NAELO</name>
<dbReference type="CDD" id="cd13999">
    <property type="entry name" value="STKc_MAP3K-like"/>
    <property type="match status" value="1"/>
</dbReference>
<dbReference type="GO" id="GO:0005524">
    <property type="term" value="F:ATP binding"/>
    <property type="evidence" value="ECO:0007669"/>
    <property type="project" value="UniProtKB-KW"/>
</dbReference>
<comment type="caution">
    <text evidence="9">The sequence shown here is derived from an EMBL/GenBank/DDBJ whole genome shotgun (WGS) entry which is preliminary data.</text>
</comment>
<dbReference type="AlphaFoldDB" id="A0AA88GJ97"/>
<dbReference type="SMART" id="SM00220">
    <property type="entry name" value="S_TKc"/>
    <property type="match status" value="1"/>
</dbReference>
<organism evidence="9 10">
    <name type="scientific">Naegleria lovaniensis</name>
    <name type="common">Amoeba</name>
    <dbReference type="NCBI Taxonomy" id="51637"/>
    <lineage>
        <taxon>Eukaryota</taxon>
        <taxon>Discoba</taxon>
        <taxon>Heterolobosea</taxon>
        <taxon>Tetramitia</taxon>
        <taxon>Eutetramitia</taxon>
        <taxon>Vahlkampfiidae</taxon>
        <taxon>Naegleria</taxon>
    </lineage>
</organism>
<dbReference type="PANTHER" id="PTHR44329">
    <property type="entry name" value="SERINE/THREONINE-PROTEIN KINASE TNNI3K-RELATED"/>
    <property type="match status" value="1"/>
</dbReference>
<dbReference type="InterPro" id="IPR000719">
    <property type="entry name" value="Prot_kinase_dom"/>
</dbReference>
<evidence type="ECO:0000256" key="4">
    <source>
        <dbReference type="ARBA" id="ARBA00022840"/>
    </source>
</evidence>
<keyword evidence="10" id="KW-1185">Reference proteome</keyword>
<dbReference type="EMBL" id="PYSW02000025">
    <property type="protein sequence ID" value="KAG2382004.1"/>
    <property type="molecule type" value="Genomic_DNA"/>
</dbReference>
<feature type="signal peptide" evidence="7">
    <location>
        <begin position="1"/>
        <end position="19"/>
    </location>
</feature>
<dbReference type="InterPro" id="IPR051681">
    <property type="entry name" value="Ser/Thr_Kinases-Pseudokinases"/>
</dbReference>
<dbReference type="Proteomes" id="UP000816034">
    <property type="component" value="Unassembled WGS sequence"/>
</dbReference>
<keyword evidence="2" id="KW-0547">Nucleotide-binding</keyword>
<feature type="coiled-coil region" evidence="5">
    <location>
        <begin position="764"/>
        <end position="791"/>
    </location>
</feature>
<keyword evidence="1" id="KW-0808">Transferase</keyword>
<evidence type="ECO:0000256" key="5">
    <source>
        <dbReference type="SAM" id="Coils"/>
    </source>
</evidence>
<gene>
    <name evidence="9" type="ORF">C9374_005796</name>
</gene>
<keyword evidence="3" id="KW-0418">Kinase</keyword>
<evidence type="ECO:0000256" key="3">
    <source>
        <dbReference type="ARBA" id="ARBA00022777"/>
    </source>
</evidence>
<evidence type="ECO:0000259" key="8">
    <source>
        <dbReference type="PROSITE" id="PS50011"/>
    </source>
</evidence>
<reference evidence="9 10" key="1">
    <citation type="journal article" date="2018" name="BMC Genomics">
        <title>The genome of Naegleria lovaniensis, the basis for a comparative approach to unravel pathogenicity factors of the human pathogenic amoeba N. fowleri.</title>
        <authorList>
            <person name="Liechti N."/>
            <person name="Schurch N."/>
            <person name="Bruggmann R."/>
            <person name="Wittwer M."/>
        </authorList>
    </citation>
    <scope>NUCLEOTIDE SEQUENCE [LARGE SCALE GENOMIC DNA]</scope>
    <source>
        <strain evidence="9 10">ATCC 30569</strain>
    </source>
</reference>
<feature type="transmembrane region" description="Helical" evidence="6">
    <location>
        <begin position="735"/>
        <end position="764"/>
    </location>
</feature>
<feature type="domain" description="Protein kinase" evidence="8">
    <location>
        <begin position="867"/>
        <end position="1192"/>
    </location>
</feature>
<dbReference type="Pfam" id="PF00069">
    <property type="entry name" value="Pkinase"/>
    <property type="match status" value="1"/>
</dbReference>
<evidence type="ECO:0000313" key="10">
    <source>
        <dbReference type="Proteomes" id="UP000816034"/>
    </source>
</evidence>
<protein>
    <recommendedName>
        <fullName evidence="8">Protein kinase domain-containing protein</fullName>
    </recommendedName>
</protein>
<dbReference type="PROSITE" id="PS50011">
    <property type="entry name" value="PROTEIN_KINASE_DOM"/>
    <property type="match status" value="1"/>
</dbReference>
<dbReference type="PANTHER" id="PTHR44329:SF288">
    <property type="entry name" value="MITOGEN-ACTIVATED PROTEIN KINASE KINASE KINASE 20"/>
    <property type="match status" value="1"/>
</dbReference>
<evidence type="ECO:0000313" key="9">
    <source>
        <dbReference type="EMBL" id="KAG2382004.1"/>
    </source>
</evidence>
<keyword evidence="6" id="KW-0812">Transmembrane</keyword>
<dbReference type="GeneID" id="68098251"/>
<keyword evidence="7" id="KW-0732">Signal</keyword>
<dbReference type="PROSITE" id="PS00108">
    <property type="entry name" value="PROTEIN_KINASE_ST"/>
    <property type="match status" value="1"/>
</dbReference>
<dbReference type="SUPFAM" id="SSF56112">
    <property type="entry name" value="Protein kinase-like (PK-like)"/>
    <property type="match status" value="1"/>
</dbReference>
<accession>A0AA88GJ97</accession>
<evidence type="ECO:0000256" key="1">
    <source>
        <dbReference type="ARBA" id="ARBA00022679"/>
    </source>
</evidence>
<dbReference type="FunFam" id="3.30.200.20:FF:000180">
    <property type="entry name" value="serine/threonine-protein kinase STY46-like"/>
    <property type="match status" value="1"/>
</dbReference>
<feature type="chain" id="PRO_5041688025" description="Protein kinase domain-containing protein" evidence="7">
    <location>
        <begin position="20"/>
        <end position="1199"/>
    </location>
</feature>
<dbReference type="RefSeq" id="XP_044547683.1">
    <property type="nucleotide sequence ID" value="XM_044695585.1"/>
</dbReference>
<dbReference type="Gene3D" id="1.10.510.10">
    <property type="entry name" value="Transferase(Phosphotransferase) domain 1"/>
    <property type="match status" value="1"/>
</dbReference>
<dbReference type="GO" id="GO:0004674">
    <property type="term" value="F:protein serine/threonine kinase activity"/>
    <property type="evidence" value="ECO:0007669"/>
    <property type="project" value="TreeGrafter"/>
</dbReference>
<keyword evidence="6" id="KW-0472">Membrane</keyword>
<dbReference type="InterPro" id="IPR011050">
    <property type="entry name" value="Pectin_lyase_fold/virulence"/>
</dbReference>
<evidence type="ECO:0000256" key="7">
    <source>
        <dbReference type="SAM" id="SignalP"/>
    </source>
</evidence>
<evidence type="ECO:0000256" key="2">
    <source>
        <dbReference type="ARBA" id="ARBA00022741"/>
    </source>
</evidence>
<dbReference type="InterPro" id="IPR011009">
    <property type="entry name" value="Kinase-like_dom_sf"/>
</dbReference>
<dbReference type="InterPro" id="IPR008271">
    <property type="entry name" value="Ser/Thr_kinase_AS"/>
</dbReference>
<sequence>MFTANGWVISLVCCLLVSGQGLVFANMLMASVRDSVVVATSPTFFEHSSYMNNYITLFIQPPTTSQSRSTSSRPAMKNHNNNCTSMTQPCRSISEAIQVLLNLTTSTSEISAQFVLLRTQNGSLNYGLDQCKVQDEVSAKLTQIHELQITSYNASEVIVLNCENEPLFRRVPIRKLYFHTIQLDSIVFRLHVPTHMEKVIFSNVNMSNIDLLDESYNSNPTNPKEERELRIVSCRVTYSKFALEKGRFFSLEDSSVNDSELSAAIHANVSITTSKLERFSFHTPKNSGVAQDNLFFVIRASQLRDSAISLFEFSSILFEDVGCYGKKIRIELMFSSNSQLRRVTARDVQFYMLLNAITNLSFENCAFVNLYSTLPYDQFLINIMGSSLVTLHSTHFEYNHVPSLLFDNVITVHIIDTVFKNNRSPCVSAKMMGLIGETHVLILASIFKDSYCKAKLGQSCNGGGLYLESYIVDIQNSLFANNSATNGGGLFVVTENLNIQNVSLVNNHAYSNGGAFYIYDSYKLNIDNVLCENNTASYAGGCLYTERSEIVRKSNFTEIGNKASSYGSNTAMILDNIDYEVWVHYSPQNISKFGHHETPQLYIYPGQVIPQVQLLLWTGQYSERVKFLEKHITCALKPQYSKQASLYFMDSSDNSTLLIRSLSVFLKQPNFGDVLASIFINRVGVYDKNIQPYEISMNIHVLPCPDGTVLTWSQNSIEEFFTCIDVANTEVLASYAFLIGMASLATIVISSVVLSCLCLIFRLVRNTVRKLKRLERKENAEKRMESKLMEKSILLTNEDDEDGEDIETNIDSQTISKRMNNERTKENTPLLAKVNTCDEQSVASTKSKKKTQNKKKVYSWMISVDEIEIIKRIAEGANGTVYLANWNGTKVALKTLKYDEENNVNTDDNHEDDEFEREASLLGSIRHPNIVQFFGVIIAGSKKYMVVEYLENGSLDKLIYNVKLGMERITLHQKIDILLGVAKGMNYLHSLKPRGIIHRDLKPGNILLDQHVAKICDFGLSKTESDTSSATTNIGTLFYMANEMVEGKSTYNHKVDIYSFAIIMWELFFEENPYLNAHCEKLHKYRQRHADKSTSSAVNILFRVMNGERPIIPFDDDDEMKEWISEFILPNYGGNNSKHVNKSESCSVEVLCDMTREYLNLMKQCWNGNDRERPDFNEICIKLSKLVSMPFNEVQHQSH</sequence>